<evidence type="ECO:0008006" key="3">
    <source>
        <dbReference type="Google" id="ProtNLM"/>
    </source>
</evidence>
<keyword evidence="2" id="KW-1185">Reference proteome</keyword>
<evidence type="ECO:0000313" key="1">
    <source>
        <dbReference type="EMBL" id="MCD8739457.1"/>
    </source>
</evidence>
<proteinExistence type="predicted"/>
<dbReference type="EMBL" id="JAJPWV010000001">
    <property type="protein sequence ID" value="MCD8739457.1"/>
    <property type="molecule type" value="Genomic_DNA"/>
</dbReference>
<gene>
    <name evidence="1" type="ORF">LT679_02485</name>
</gene>
<protein>
    <recommendedName>
        <fullName evidence="3">Fimbrillin-A associated anchor s Mfa1 and Mfa2 family protein</fullName>
    </recommendedName>
</protein>
<name>A0ABS8U0S8_9SPHI</name>
<comment type="caution">
    <text evidence="1">The sequence shown here is derived from an EMBL/GenBank/DDBJ whole genome shotgun (WGS) entry which is preliminary data.</text>
</comment>
<sequence>MKAIYNTIAIAILTTVASCKKDVKPTPSDNNKEYEVNFTVSGFSKDYSGIKTNAVGDTAIREDNDYKFYRVFHRFILNSTGAEVGNYITTTDGSIKVKLQPGNYTIYCAAGLNDDTRGLSRQEKEGAVYGTLVHSGNSSIAFYYDTSFYPSLFRETFAKSMAFTVGQSNQSLNIVLERVVAQVQLHIKDAIPSNVKYIYTRVSPAKHVYNWGSEPYGVDDLLNSADAGARFTITSSLSGKSNLRFATYALVDANSKHNITIEAVDANNKVIASKALTDVTCNPNQITLLTGNLFGGNGTATGTNVKVDSTWNSNIVYKSF</sequence>
<organism evidence="1 2">
    <name type="scientific">Mucilaginibacter roseus</name>
    <dbReference type="NCBI Taxonomy" id="1528868"/>
    <lineage>
        <taxon>Bacteria</taxon>
        <taxon>Pseudomonadati</taxon>
        <taxon>Bacteroidota</taxon>
        <taxon>Sphingobacteriia</taxon>
        <taxon>Sphingobacteriales</taxon>
        <taxon>Sphingobacteriaceae</taxon>
        <taxon>Mucilaginibacter</taxon>
    </lineage>
</organism>
<accession>A0ABS8U0S8</accession>
<reference evidence="1 2" key="1">
    <citation type="submission" date="2021-12" db="EMBL/GenBank/DDBJ databases">
        <title>Mucilaginibacter roseus genome.</title>
        <authorList>
            <person name="Ferreira J.R."/>
            <person name="Newman J.D."/>
        </authorList>
    </citation>
    <scope>NUCLEOTIDE SEQUENCE [LARGE SCALE GENOMIC DNA]</scope>
    <source>
        <strain evidence="1 2">LMG 28454</strain>
    </source>
</reference>
<evidence type="ECO:0000313" key="2">
    <source>
        <dbReference type="Proteomes" id="UP001199919"/>
    </source>
</evidence>
<dbReference type="PROSITE" id="PS51257">
    <property type="entry name" value="PROKAR_LIPOPROTEIN"/>
    <property type="match status" value="1"/>
</dbReference>
<dbReference type="Proteomes" id="UP001199919">
    <property type="component" value="Unassembled WGS sequence"/>
</dbReference>
<dbReference type="RefSeq" id="WP_232175338.1">
    <property type="nucleotide sequence ID" value="NZ_JAJPWV010000001.1"/>
</dbReference>